<accession>A0AC61RBX8</accession>
<dbReference type="Proteomes" id="UP000308836">
    <property type="component" value="Unassembled WGS sequence"/>
</dbReference>
<dbReference type="EMBL" id="SRYG01000001">
    <property type="protein sequence ID" value="TGY67290.1"/>
    <property type="molecule type" value="Genomic_DNA"/>
</dbReference>
<sequence length="142" mass="15855">MLISTKGRYALRFMIDLAEHEQDGYVRLKDIAARQQISEKYLEAIVKALGKQKMIVALRGKGGGYRLAKAADAYPVKTILECMEGSLTPVACLEKGSLPCERRQQCRTLSLWEGLDTVISDYLARFTLADLAKPAEMEARKS</sequence>
<evidence type="ECO:0000313" key="2">
    <source>
        <dbReference type="Proteomes" id="UP000308836"/>
    </source>
</evidence>
<organism evidence="1 2">
    <name type="scientific">Dubosiella muris</name>
    <dbReference type="NCBI Taxonomy" id="3038133"/>
    <lineage>
        <taxon>Bacteria</taxon>
        <taxon>Bacillati</taxon>
        <taxon>Bacillota</taxon>
        <taxon>Erysipelotrichia</taxon>
        <taxon>Erysipelotrichales</taxon>
        <taxon>Erysipelotrichaceae</taxon>
        <taxon>Dubosiella</taxon>
    </lineage>
</organism>
<reference evidence="1" key="1">
    <citation type="submission" date="2019-04" db="EMBL/GenBank/DDBJ databases">
        <title>Microbes associate with the intestines of laboratory mice.</title>
        <authorList>
            <person name="Navarre W."/>
            <person name="Wong E."/>
            <person name="Huang K."/>
            <person name="Tropini C."/>
            <person name="Ng K."/>
            <person name="Yu B."/>
        </authorList>
    </citation>
    <scope>NUCLEOTIDE SEQUENCE</scope>
    <source>
        <strain evidence="1">NM09_H32</strain>
    </source>
</reference>
<proteinExistence type="predicted"/>
<gene>
    <name evidence="1" type="ORF">E5336_00500</name>
</gene>
<protein>
    <submittedName>
        <fullName evidence="1">Rrf2 family transcriptional regulator</fullName>
    </submittedName>
</protein>
<keyword evidence="2" id="KW-1185">Reference proteome</keyword>
<name>A0AC61RBX8_9FIRM</name>
<comment type="caution">
    <text evidence="1">The sequence shown here is derived from an EMBL/GenBank/DDBJ whole genome shotgun (WGS) entry which is preliminary data.</text>
</comment>
<evidence type="ECO:0000313" key="1">
    <source>
        <dbReference type="EMBL" id="TGY67290.1"/>
    </source>
</evidence>